<evidence type="ECO:0000313" key="10">
    <source>
        <dbReference type="Proteomes" id="UP000320693"/>
    </source>
</evidence>
<dbReference type="PANTHER" id="PTHR42718:SF9">
    <property type="entry name" value="MAJOR FACILITATOR SUPERFAMILY MULTIDRUG TRANSPORTER MFSC"/>
    <property type="match status" value="1"/>
</dbReference>
<feature type="region of interest" description="Disordered" evidence="6">
    <location>
        <begin position="467"/>
        <end position="494"/>
    </location>
</feature>
<feature type="transmembrane region" description="Helical" evidence="7">
    <location>
        <begin position="407"/>
        <end position="428"/>
    </location>
</feature>
<organism evidence="9 10">
    <name type="scientific">Pseudonocardia saturnea</name>
    <dbReference type="NCBI Taxonomy" id="33909"/>
    <lineage>
        <taxon>Bacteria</taxon>
        <taxon>Bacillati</taxon>
        <taxon>Actinomycetota</taxon>
        <taxon>Actinomycetes</taxon>
        <taxon>Pseudonocardiales</taxon>
        <taxon>Pseudonocardiaceae</taxon>
        <taxon>Pseudonocardia</taxon>
    </lineage>
</organism>
<feature type="transmembrane region" description="Helical" evidence="7">
    <location>
        <begin position="342"/>
        <end position="361"/>
    </location>
</feature>
<evidence type="ECO:0000256" key="7">
    <source>
        <dbReference type="SAM" id="Phobius"/>
    </source>
</evidence>
<feature type="domain" description="Major facilitator superfamily (MFS) profile" evidence="8">
    <location>
        <begin position="22"/>
        <end position="459"/>
    </location>
</feature>
<feature type="transmembrane region" description="Helical" evidence="7">
    <location>
        <begin position="283"/>
        <end position="305"/>
    </location>
</feature>
<evidence type="ECO:0000256" key="3">
    <source>
        <dbReference type="ARBA" id="ARBA00022692"/>
    </source>
</evidence>
<keyword evidence="3 7" id="KW-0812">Transmembrane</keyword>
<dbReference type="InterPro" id="IPR036259">
    <property type="entry name" value="MFS_trans_sf"/>
</dbReference>
<comment type="caution">
    <text evidence="9">The sequence shown here is derived from an EMBL/GenBank/DDBJ whole genome shotgun (WGS) entry which is preliminary data.</text>
</comment>
<dbReference type="InterPro" id="IPR011701">
    <property type="entry name" value="MFS"/>
</dbReference>
<keyword evidence="4 7" id="KW-1133">Transmembrane helix</keyword>
<feature type="transmembrane region" description="Helical" evidence="7">
    <location>
        <begin position="56"/>
        <end position="76"/>
    </location>
</feature>
<feature type="transmembrane region" description="Helical" evidence="7">
    <location>
        <begin position="243"/>
        <end position="262"/>
    </location>
</feature>
<feature type="transmembrane region" description="Helical" evidence="7">
    <location>
        <begin position="88"/>
        <end position="107"/>
    </location>
</feature>
<dbReference type="Pfam" id="PF07690">
    <property type="entry name" value="MFS_1"/>
    <property type="match status" value="1"/>
</dbReference>
<feature type="transmembrane region" description="Helical" evidence="7">
    <location>
        <begin position="434"/>
        <end position="456"/>
    </location>
</feature>
<keyword evidence="5 7" id="KW-0472">Membrane</keyword>
<feature type="transmembrane region" description="Helical" evidence="7">
    <location>
        <begin position="113"/>
        <end position="134"/>
    </location>
</feature>
<proteinExistence type="predicted"/>
<dbReference type="Gene3D" id="1.20.1720.10">
    <property type="entry name" value="Multidrug resistance protein D"/>
    <property type="match status" value="1"/>
</dbReference>
<accession>A0ABQ0RVF2</accession>
<dbReference type="SUPFAM" id="SSF103473">
    <property type="entry name" value="MFS general substrate transporter"/>
    <property type="match status" value="1"/>
</dbReference>
<dbReference type="EMBL" id="BJNH01000017">
    <property type="protein sequence ID" value="GEC24652.1"/>
    <property type="molecule type" value="Genomic_DNA"/>
</dbReference>
<feature type="transmembrane region" description="Helical" evidence="7">
    <location>
        <begin position="367"/>
        <end position="386"/>
    </location>
</feature>
<feature type="transmembrane region" description="Helical" evidence="7">
    <location>
        <begin position="219"/>
        <end position="237"/>
    </location>
</feature>
<dbReference type="PANTHER" id="PTHR42718">
    <property type="entry name" value="MAJOR FACILITATOR SUPERFAMILY MULTIDRUG TRANSPORTER MFSC"/>
    <property type="match status" value="1"/>
</dbReference>
<evidence type="ECO:0000259" key="8">
    <source>
        <dbReference type="PROSITE" id="PS50850"/>
    </source>
</evidence>
<evidence type="ECO:0000256" key="2">
    <source>
        <dbReference type="ARBA" id="ARBA00022448"/>
    </source>
</evidence>
<evidence type="ECO:0000256" key="4">
    <source>
        <dbReference type="ARBA" id="ARBA00022989"/>
    </source>
</evidence>
<dbReference type="InterPro" id="IPR020846">
    <property type="entry name" value="MFS_dom"/>
</dbReference>
<evidence type="ECO:0000256" key="5">
    <source>
        <dbReference type="ARBA" id="ARBA00023136"/>
    </source>
</evidence>
<evidence type="ECO:0000256" key="6">
    <source>
        <dbReference type="SAM" id="MobiDB-lite"/>
    </source>
</evidence>
<reference evidence="9 10" key="1">
    <citation type="submission" date="2019-06" db="EMBL/GenBank/DDBJ databases">
        <title>Whole genome shotgun sequence of Pseudonocardia saturnea NBRC 14499.</title>
        <authorList>
            <person name="Hosoyama A."/>
            <person name="Uohara A."/>
            <person name="Ohji S."/>
            <person name="Ichikawa N."/>
        </authorList>
    </citation>
    <scope>NUCLEOTIDE SEQUENCE [LARGE SCALE GENOMIC DNA]</scope>
    <source>
        <strain evidence="9 10">NBRC 14499</strain>
    </source>
</reference>
<feature type="transmembrane region" description="Helical" evidence="7">
    <location>
        <begin position="146"/>
        <end position="166"/>
    </location>
</feature>
<keyword evidence="10" id="KW-1185">Reference proteome</keyword>
<evidence type="ECO:0000313" key="9">
    <source>
        <dbReference type="EMBL" id="GEC24652.1"/>
    </source>
</evidence>
<protein>
    <submittedName>
        <fullName evidence="9">MFS transporter</fullName>
    </submittedName>
</protein>
<sequence length="494" mass="50321">MAGVTGGRRTPSAGATAFNRRFSLTLVTAAVLNPVNSSIVATALVPIGESLGTPVGRVAVLVTGLYIASAVAQPAMGRFAQWFGPRRVFLAGAVVVAVGGAVGALAQDLTTLTVARVLIGIGTSAGFPSGMLMIRRRADESGEHPGRVLGTLVATSQVTVLLGLPLGGLLVSAAGWRATFWINIPLAVALLVMAYFWLPSDDRPARRGGVRRLAGELDLLGIALFGTGLTLLVGFLVSLPQAHWVLLCAALVAGGLLVGWELRAATPLVDLRDLLANRALLTTYLRTAGGMLMAYTVMYGLTQWLQGSRGLSATVAGLLIVPMSAAGALVSGPVARRGLVKVPLVVSAVLGVGMAVALLLLSGSTPIVVVVAVTTVVGVAVGLATVGNQAAVFAQADREDTGVAAGLMRTSGYVGAIASGSIIAVAFREGSSDTGLHIIAEVLIPVMVVVLLLTVFERHLPRRLPVSGRAAAEPPGSLGPAGPTGREPGGRSVH</sequence>
<dbReference type="Proteomes" id="UP000320693">
    <property type="component" value="Unassembled WGS sequence"/>
</dbReference>
<feature type="transmembrane region" description="Helical" evidence="7">
    <location>
        <begin position="311"/>
        <end position="330"/>
    </location>
</feature>
<feature type="transmembrane region" description="Helical" evidence="7">
    <location>
        <begin position="178"/>
        <end position="198"/>
    </location>
</feature>
<name>A0ABQ0RVF2_9PSEU</name>
<keyword evidence="2" id="KW-0813">Transport</keyword>
<dbReference type="PROSITE" id="PS50850">
    <property type="entry name" value="MFS"/>
    <property type="match status" value="1"/>
</dbReference>
<comment type="subcellular location">
    <subcellularLocation>
        <location evidence="1">Cell membrane</location>
        <topology evidence="1">Multi-pass membrane protein</topology>
    </subcellularLocation>
</comment>
<evidence type="ECO:0000256" key="1">
    <source>
        <dbReference type="ARBA" id="ARBA00004651"/>
    </source>
</evidence>
<gene>
    <name evidence="9" type="ORF">PSA01_16810</name>
</gene>
<dbReference type="Gene3D" id="1.20.1250.20">
    <property type="entry name" value="MFS general substrate transporter like domains"/>
    <property type="match status" value="1"/>
</dbReference>